<evidence type="ECO:0000259" key="5">
    <source>
        <dbReference type="PROSITE" id="PS51372"/>
    </source>
</evidence>
<evidence type="ECO:0000256" key="4">
    <source>
        <dbReference type="ARBA" id="ARBA00023163"/>
    </source>
</evidence>
<keyword evidence="4" id="KW-0804">Transcription</keyword>
<dbReference type="KEGG" id="bliq:INP51_08800"/>
<dbReference type="SUPFAM" id="SSF63520">
    <property type="entry name" value="PTS-regulatory domain, PRD"/>
    <property type="match status" value="2"/>
</dbReference>
<keyword evidence="7" id="KW-1185">Reference proteome</keyword>
<reference evidence="6 7" key="1">
    <citation type="submission" date="2020-10" db="EMBL/GenBank/DDBJ databases">
        <title>Blautia liquoris sp.nov., isolated from the mud in a fermentation cellar used for the production of Chinese strong-flavoured liquor.</title>
        <authorList>
            <person name="Lu L."/>
        </authorList>
    </citation>
    <scope>NUCLEOTIDE SEQUENCE [LARGE SCALE GENOMIC DNA]</scope>
    <source>
        <strain evidence="6 7">LZLJ-3</strain>
    </source>
</reference>
<evidence type="ECO:0000256" key="1">
    <source>
        <dbReference type="ARBA" id="ARBA00022737"/>
    </source>
</evidence>
<dbReference type="Pfam" id="PF08279">
    <property type="entry name" value="HTH_11"/>
    <property type="match status" value="1"/>
</dbReference>
<keyword evidence="1" id="KW-0677">Repeat</keyword>
<dbReference type="Gene3D" id="1.10.10.10">
    <property type="entry name" value="Winged helix-like DNA-binding domain superfamily/Winged helix DNA-binding domain"/>
    <property type="match status" value="1"/>
</dbReference>
<dbReference type="InterPro" id="IPR050661">
    <property type="entry name" value="BglG_antiterminators"/>
</dbReference>
<organism evidence="6 7">
    <name type="scientific">Blautia liquoris</name>
    <dbReference type="NCBI Taxonomy" id="2779518"/>
    <lineage>
        <taxon>Bacteria</taxon>
        <taxon>Bacillati</taxon>
        <taxon>Bacillota</taxon>
        <taxon>Clostridia</taxon>
        <taxon>Lachnospirales</taxon>
        <taxon>Lachnospiraceae</taxon>
        <taxon>Blautia</taxon>
    </lineage>
</organism>
<gene>
    <name evidence="6" type="ORF">INP51_08800</name>
</gene>
<dbReference type="Proteomes" id="UP000593601">
    <property type="component" value="Chromosome"/>
</dbReference>
<dbReference type="Gene3D" id="1.10.1790.10">
    <property type="entry name" value="PRD domain"/>
    <property type="match status" value="2"/>
</dbReference>
<dbReference type="InterPro" id="IPR036634">
    <property type="entry name" value="PRD_sf"/>
</dbReference>
<dbReference type="AlphaFoldDB" id="A0A7M2RFK4"/>
<dbReference type="InterPro" id="IPR007737">
    <property type="entry name" value="Mga_HTH"/>
</dbReference>
<evidence type="ECO:0000313" key="7">
    <source>
        <dbReference type="Proteomes" id="UP000593601"/>
    </source>
</evidence>
<dbReference type="GO" id="GO:0006355">
    <property type="term" value="P:regulation of DNA-templated transcription"/>
    <property type="evidence" value="ECO:0007669"/>
    <property type="project" value="InterPro"/>
</dbReference>
<sequence>MKDNLFELYKKMSATTYISAEKLAKVTGVSVKTVRNRLSTLDEWLKKNDASLISKPRYGYRISTENYDVLYQKLMQEQEDRQGVPDNLQERVQYVLLYLLCQDHYVKTDDLILFLYISKGTLSGVLKETEKILNNYQLHLDRRPNYGIKVIGKEFDIRNCMLEYFVKRSLPDLDEKKQKMDIDYIAALTENLTRKYDVHLSEISYENIVLILYITLDRLKREHYVESLDEQQNIDRNTPEFHMLEEITDNIEKDYSVIFHKEELDYLYLHLMSKQTTKGESTHIVIGEEVSNLVDDMLEFLYHETMFDFYSDLEVQMLLKQHMAKMDIRIRYHIFLKNPMLQEIKDHHFTAYTIATMASTVLKNHYKTDIPEEETGYLALIFSIGLECRESEKNRNFISSLYVHQEKGVLNC</sequence>
<feature type="domain" description="PRD" evidence="5">
    <location>
        <begin position="172"/>
        <end position="281"/>
    </location>
</feature>
<keyword evidence="2" id="KW-0805">Transcription regulation</keyword>
<dbReference type="RefSeq" id="WP_193734514.1">
    <property type="nucleotide sequence ID" value="NZ_CP063304.1"/>
</dbReference>
<accession>A0A7M2RFK4</accession>
<dbReference type="PROSITE" id="PS51372">
    <property type="entry name" value="PRD_2"/>
    <property type="match status" value="2"/>
</dbReference>
<protein>
    <submittedName>
        <fullName evidence="6">Transcription antiterminator</fullName>
    </submittedName>
</protein>
<name>A0A7M2RFK4_9FIRM</name>
<dbReference type="InterPro" id="IPR036388">
    <property type="entry name" value="WH-like_DNA-bd_sf"/>
</dbReference>
<evidence type="ECO:0000256" key="2">
    <source>
        <dbReference type="ARBA" id="ARBA00023015"/>
    </source>
</evidence>
<proteinExistence type="predicted"/>
<feature type="domain" description="PRD" evidence="5">
    <location>
        <begin position="285"/>
        <end position="392"/>
    </location>
</feature>
<evidence type="ECO:0000256" key="3">
    <source>
        <dbReference type="ARBA" id="ARBA00023159"/>
    </source>
</evidence>
<keyword evidence="3" id="KW-0010">Activator</keyword>
<dbReference type="Pfam" id="PF00874">
    <property type="entry name" value="PRD"/>
    <property type="match status" value="2"/>
</dbReference>
<evidence type="ECO:0000313" key="6">
    <source>
        <dbReference type="EMBL" id="QOV18152.1"/>
    </source>
</evidence>
<dbReference type="EMBL" id="CP063304">
    <property type="protein sequence ID" value="QOV18152.1"/>
    <property type="molecule type" value="Genomic_DNA"/>
</dbReference>
<dbReference type="Pfam" id="PF05043">
    <property type="entry name" value="Mga"/>
    <property type="match status" value="1"/>
</dbReference>
<dbReference type="PANTHER" id="PTHR30185:SF13">
    <property type="entry name" value="LICABCH OPERON REGULATOR-RELATED"/>
    <property type="match status" value="1"/>
</dbReference>
<dbReference type="InterPro" id="IPR011608">
    <property type="entry name" value="PRD"/>
</dbReference>
<dbReference type="PANTHER" id="PTHR30185">
    <property type="entry name" value="CRYPTIC BETA-GLUCOSIDE BGL OPERON ANTITERMINATOR"/>
    <property type="match status" value="1"/>
</dbReference>
<dbReference type="InterPro" id="IPR013196">
    <property type="entry name" value="HTH_11"/>
</dbReference>